<dbReference type="GO" id="GO:0003677">
    <property type="term" value="F:DNA binding"/>
    <property type="evidence" value="ECO:0007669"/>
    <property type="project" value="UniProtKB-UniRule"/>
</dbReference>
<feature type="domain" description="C2H2-type" evidence="8">
    <location>
        <begin position="347"/>
        <end position="370"/>
    </location>
</feature>
<comment type="subcellular location">
    <subcellularLocation>
        <location evidence="5">Nucleus</location>
    </subcellularLocation>
</comment>
<dbReference type="PROSITE" id="PS51253">
    <property type="entry name" value="HTH_CENPB"/>
    <property type="match status" value="1"/>
</dbReference>
<feature type="compositionally biased region" description="Basic and acidic residues" evidence="6">
    <location>
        <begin position="269"/>
        <end position="285"/>
    </location>
</feature>
<feature type="region of interest" description="Disordered" evidence="6">
    <location>
        <begin position="52"/>
        <end position="77"/>
    </location>
</feature>
<dbReference type="AlphaFoldDB" id="A0A9P8W981"/>
<dbReference type="InterPro" id="IPR009057">
    <property type="entry name" value="Homeodomain-like_sf"/>
</dbReference>
<keyword evidence="1 5" id="KW-0238">DNA-binding</keyword>
<dbReference type="Proteomes" id="UP000777438">
    <property type="component" value="Unassembled WGS sequence"/>
</dbReference>
<dbReference type="InterPro" id="IPR050224">
    <property type="entry name" value="TALE_homeobox"/>
</dbReference>
<dbReference type="SMART" id="SM00389">
    <property type="entry name" value="HOX"/>
    <property type="match status" value="1"/>
</dbReference>
<accession>A0A9P8W981</accession>
<gene>
    <name evidence="10" type="ORF">B0T10DRAFT_548130</name>
</gene>
<proteinExistence type="predicted"/>
<feature type="compositionally biased region" description="Basic residues" evidence="6">
    <location>
        <begin position="320"/>
        <end position="331"/>
    </location>
</feature>
<evidence type="ECO:0000256" key="5">
    <source>
        <dbReference type="PROSITE-ProRule" id="PRU00108"/>
    </source>
</evidence>
<dbReference type="PROSITE" id="PS00028">
    <property type="entry name" value="ZINC_FINGER_C2H2_1"/>
    <property type="match status" value="1"/>
</dbReference>
<evidence type="ECO:0000259" key="9">
    <source>
        <dbReference type="PROSITE" id="PS51253"/>
    </source>
</evidence>
<keyword evidence="11" id="KW-1185">Reference proteome</keyword>
<feature type="region of interest" description="Disordered" evidence="6">
    <location>
        <begin position="127"/>
        <end position="148"/>
    </location>
</feature>
<keyword evidence="4" id="KW-0863">Zinc-finger</keyword>
<dbReference type="SUPFAM" id="SSF46689">
    <property type="entry name" value="Homeodomain-like"/>
    <property type="match status" value="1"/>
</dbReference>
<dbReference type="Pfam" id="PF03221">
    <property type="entry name" value="HTH_Tnp_Tc5"/>
    <property type="match status" value="1"/>
</dbReference>
<evidence type="ECO:0000313" key="11">
    <source>
        <dbReference type="Proteomes" id="UP000777438"/>
    </source>
</evidence>
<dbReference type="InterPro" id="IPR013087">
    <property type="entry name" value="Znf_C2H2_type"/>
</dbReference>
<dbReference type="GO" id="GO:0005634">
    <property type="term" value="C:nucleus"/>
    <property type="evidence" value="ECO:0007669"/>
    <property type="project" value="UniProtKB-SubCell"/>
</dbReference>
<feature type="compositionally biased region" description="Low complexity" evidence="6">
    <location>
        <begin position="201"/>
        <end position="213"/>
    </location>
</feature>
<dbReference type="Gene3D" id="1.10.10.60">
    <property type="entry name" value="Homeodomain-like"/>
    <property type="match status" value="1"/>
</dbReference>
<feature type="DNA-binding region" description="Homeobox" evidence="5">
    <location>
        <begin position="141"/>
        <end position="203"/>
    </location>
</feature>
<keyword evidence="3 5" id="KW-0539">Nucleus</keyword>
<feature type="compositionally biased region" description="Low complexity" evidence="6">
    <location>
        <begin position="305"/>
        <end position="319"/>
    </location>
</feature>
<evidence type="ECO:0000313" key="10">
    <source>
        <dbReference type="EMBL" id="KAH6890617.1"/>
    </source>
</evidence>
<feature type="region of interest" description="Disordered" evidence="6">
    <location>
        <begin position="305"/>
        <end position="337"/>
    </location>
</feature>
<dbReference type="GO" id="GO:0008270">
    <property type="term" value="F:zinc ion binding"/>
    <property type="evidence" value="ECO:0007669"/>
    <property type="project" value="UniProtKB-KW"/>
</dbReference>
<feature type="compositionally biased region" description="Low complexity" evidence="6">
    <location>
        <begin position="249"/>
        <end position="268"/>
    </location>
</feature>
<evidence type="ECO:0000256" key="6">
    <source>
        <dbReference type="SAM" id="MobiDB-lite"/>
    </source>
</evidence>
<dbReference type="OrthoDB" id="10056939at2759"/>
<feature type="region of interest" description="Disordered" evidence="6">
    <location>
        <begin position="193"/>
        <end position="292"/>
    </location>
</feature>
<evidence type="ECO:0008006" key="12">
    <source>
        <dbReference type="Google" id="ProtNLM"/>
    </source>
</evidence>
<dbReference type="SMART" id="SM00355">
    <property type="entry name" value="ZnF_C2H2"/>
    <property type="match status" value="3"/>
</dbReference>
<reference evidence="10 11" key="1">
    <citation type="journal article" date="2021" name="Nat. Commun.">
        <title>Genetic determinants of endophytism in the Arabidopsis root mycobiome.</title>
        <authorList>
            <person name="Mesny F."/>
            <person name="Miyauchi S."/>
            <person name="Thiergart T."/>
            <person name="Pickel B."/>
            <person name="Atanasova L."/>
            <person name="Karlsson M."/>
            <person name="Huettel B."/>
            <person name="Barry K.W."/>
            <person name="Haridas S."/>
            <person name="Chen C."/>
            <person name="Bauer D."/>
            <person name="Andreopoulos W."/>
            <person name="Pangilinan J."/>
            <person name="LaButti K."/>
            <person name="Riley R."/>
            <person name="Lipzen A."/>
            <person name="Clum A."/>
            <person name="Drula E."/>
            <person name="Henrissat B."/>
            <person name="Kohler A."/>
            <person name="Grigoriev I.V."/>
            <person name="Martin F.M."/>
            <person name="Hacquard S."/>
        </authorList>
    </citation>
    <scope>NUCLEOTIDE SEQUENCE [LARGE SCALE GENOMIC DNA]</scope>
    <source>
        <strain evidence="10 11">MPI-CAGE-CH-0241</strain>
    </source>
</reference>
<evidence type="ECO:0000259" key="7">
    <source>
        <dbReference type="PROSITE" id="PS50071"/>
    </source>
</evidence>
<evidence type="ECO:0000256" key="3">
    <source>
        <dbReference type="ARBA" id="ARBA00023242"/>
    </source>
</evidence>
<keyword evidence="4" id="KW-0862">Zinc</keyword>
<evidence type="ECO:0000256" key="1">
    <source>
        <dbReference type="ARBA" id="ARBA00023125"/>
    </source>
</evidence>
<dbReference type="GO" id="GO:0006355">
    <property type="term" value="P:regulation of DNA-templated transcription"/>
    <property type="evidence" value="ECO:0007669"/>
    <property type="project" value="InterPro"/>
</dbReference>
<dbReference type="EMBL" id="JAGPYM010000009">
    <property type="protein sequence ID" value="KAH6890617.1"/>
    <property type="molecule type" value="Genomic_DNA"/>
</dbReference>
<dbReference type="PROSITE" id="PS50071">
    <property type="entry name" value="HOMEOBOX_2"/>
    <property type="match status" value="1"/>
</dbReference>
<comment type="caution">
    <text evidence="10">The sequence shown here is derived from an EMBL/GenBank/DDBJ whole genome shotgun (WGS) entry which is preliminary data.</text>
</comment>
<evidence type="ECO:0000259" key="8">
    <source>
        <dbReference type="PROSITE" id="PS50157"/>
    </source>
</evidence>
<protein>
    <recommendedName>
        <fullName evidence="12">Monocarboxylate transporter 4</fullName>
    </recommendedName>
</protein>
<dbReference type="InterPro" id="IPR008422">
    <property type="entry name" value="KN_HD"/>
</dbReference>
<organism evidence="10 11">
    <name type="scientific">Thelonectria olida</name>
    <dbReference type="NCBI Taxonomy" id="1576542"/>
    <lineage>
        <taxon>Eukaryota</taxon>
        <taxon>Fungi</taxon>
        <taxon>Dikarya</taxon>
        <taxon>Ascomycota</taxon>
        <taxon>Pezizomycotina</taxon>
        <taxon>Sordariomycetes</taxon>
        <taxon>Hypocreomycetidae</taxon>
        <taxon>Hypocreales</taxon>
        <taxon>Nectriaceae</taxon>
        <taxon>Thelonectria</taxon>
    </lineage>
</organism>
<dbReference type="PROSITE" id="PS50157">
    <property type="entry name" value="ZINC_FINGER_C2H2_2"/>
    <property type="match status" value="1"/>
</dbReference>
<evidence type="ECO:0000256" key="4">
    <source>
        <dbReference type="PROSITE-ProRule" id="PRU00042"/>
    </source>
</evidence>
<dbReference type="InterPro" id="IPR006600">
    <property type="entry name" value="HTH_CenpB_DNA-bd_dom"/>
</dbReference>
<dbReference type="InterPro" id="IPR001356">
    <property type="entry name" value="HD"/>
</dbReference>
<keyword evidence="4" id="KW-0479">Metal-binding</keyword>
<name>A0A9P8W981_9HYPO</name>
<keyword evidence="2 5" id="KW-0371">Homeobox</keyword>
<evidence type="ECO:0000256" key="2">
    <source>
        <dbReference type="ARBA" id="ARBA00023155"/>
    </source>
</evidence>
<feature type="domain" description="Homeobox" evidence="7">
    <location>
        <begin position="139"/>
        <end position="202"/>
    </location>
</feature>
<feature type="domain" description="HTH CENPB-type" evidence="9">
    <location>
        <begin position="716"/>
        <end position="790"/>
    </location>
</feature>
<dbReference type="PANTHER" id="PTHR11850">
    <property type="entry name" value="HOMEOBOX PROTEIN TRANSCRIPTION FACTORS"/>
    <property type="match status" value="1"/>
</dbReference>
<feature type="compositionally biased region" description="Polar residues" evidence="6">
    <location>
        <begin position="66"/>
        <end position="77"/>
    </location>
</feature>
<sequence length="919" mass="102513">MDPGHLPPDQSYLDRIDLVIDNIVGDDIDFSSDGNISNDAFLANSEDLWLGAESSPNDFESPGRHGQTSEASEQATTLQHQFTSSSIPNCWASDSFQLNGDSISIHTPTTTSFREILPQTPIGNTAHPSSAIVDKGPATPSVNPGTRLNRDSVRILKKWLSDHGSHPYADDTDKRILQDQTGLSKTQIANWLANARRRGKMPSSRSSSKTASKPIDVPARPATPAVRGSAAQMNPLQRWVDSPPEHEPASASAIARAVASSSSFSPRADNSHKLDAAQDGSEKSSCHASSATSLDSSCSSGGSFASATSQLSQSSLRPFARPRTRRRKRGLKTNNGKTSLATVRKTYQCTFCTETFGAKHDWHRHEHTLHLPLERWVCAPEGPSTRHASSNASICVFCGQTDPDDAHTKHHNYAMCQDRSIHWRTFNRKDHLNQHLRLVHNAKFTDQLMKKWKVPMPEIRSRCGFCEAPLESWDARVNHLAHHFKAGKTMADWKGGWGFEPHIQLLVENSIPPYFIETERNSPFPFEGSRALAETPRSAYELIKLELAYFMQNHFNANARMPTSDEMQLEACRIILASEAAYQEEISYNSSWLLDLITSDQAMFQKAKFGPMRSPAESRLFSIKITGKNSLFEGCPFEAQLRDFVATQQTLGLAITQNALKEEACYIVGRMEEVSTTPSDFIATWLVKLIHSSAGWLPAFASRVGVLGSLESHDEGGFHATIREYTKLEREMAKYIAWQRAIGIEPTDENLRRQAQIIVHGSNPGCDLTAADDHHWLSAFKQRHLLLSPTTDDAVPISETLSAYPWLINPESNGAENSQLTLDRGDEHAILEARSVVMKAGSFFISDPNFYRWITEELARWVKGTMSPQNPNCHVPSDAEIQHYARWITYNDDDPLNQTIAENQDWLRTFKRDMGILDV</sequence>
<dbReference type="Pfam" id="PF05920">
    <property type="entry name" value="Homeobox_KN"/>
    <property type="match status" value="1"/>
</dbReference>
<dbReference type="CDD" id="cd00086">
    <property type="entry name" value="homeodomain"/>
    <property type="match status" value="1"/>
</dbReference>